<reference evidence="1 2" key="1">
    <citation type="journal article" date="2016" name="Environ. Microbiol.">
        <title>Genomic resolution of a cold subsurface aquifer community provides metabolic insights for novel microbes adapted to high CO concentrations.</title>
        <authorList>
            <person name="Probst A.J."/>
            <person name="Castelle C.J."/>
            <person name="Singh A."/>
            <person name="Brown C.T."/>
            <person name="Anantharaman K."/>
            <person name="Sharon I."/>
            <person name="Hug L.A."/>
            <person name="Burstein D."/>
            <person name="Emerson J.B."/>
            <person name="Thomas B.C."/>
            <person name="Banfield J.F."/>
        </authorList>
    </citation>
    <scope>NUCLEOTIDE SEQUENCE [LARGE SCALE GENOMIC DNA]</scope>
    <source>
        <strain evidence="1">CG1_02_44_10</strain>
    </source>
</reference>
<comment type="caution">
    <text evidence="1">The sequence shown here is derived from an EMBL/GenBank/DDBJ whole genome shotgun (WGS) entry which is preliminary data.</text>
</comment>
<dbReference type="EMBL" id="MNUK01000055">
    <property type="protein sequence ID" value="OIN90994.1"/>
    <property type="molecule type" value="Genomic_DNA"/>
</dbReference>
<proteinExistence type="predicted"/>
<name>A0A1J4RX21_9BACT</name>
<evidence type="ECO:0000313" key="1">
    <source>
        <dbReference type="EMBL" id="OIN90994.1"/>
    </source>
</evidence>
<sequence length="69" mass="7818">MEIKATANFEAKEGRLCRKNKALGRLIANKLRVLSVFPKHPSLRLHKIQSGSDAWSISINSKLRILFCL</sequence>
<accession>A0A1J4RX21</accession>
<dbReference type="SUPFAM" id="SSF143011">
    <property type="entry name" value="RelE-like"/>
    <property type="match status" value="1"/>
</dbReference>
<evidence type="ECO:0000313" key="2">
    <source>
        <dbReference type="Proteomes" id="UP000182345"/>
    </source>
</evidence>
<dbReference type="Proteomes" id="UP000182345">
    <property type="component" value="Unassembled WGS sequence"/>
</dbReference>
<protein>
    <submittedName>
        <fullName evidence="1">Uncharacterized protein</fullName>
    </submittedName>
</protein>
<dbReference type="InterPro" id="IPR035093">
    <property type="entry name" value="RelE/ParE_toxin_dom_sf"/>
</dbReference>
<organism evidence="1 2">
    <name type="scientific">Candidatus Collierbacteria bacterium CG1_02_44_10</name>
    <dbReference type="NCBI Taxonomy" id="1805087"/>
    <lineage>
        <taxon>Bacteria</taxon>
        <taxon>Candidatus Collieribacteriota</taxon>
    </lineage>
</organism>
<gene>
    <name evidence="1" type="ORF">AUJ42_02365</name>
</gene>
<dbReference type="AlphaFoldDB" id="A0A1J4RX21"/>